<dbReference type="PANTHER" id="PTHR34979">
    <property type="entry name" value="INNER MEMBRANE PROTEIN YGAZ"/>
    <property type="match status" value="1"/>
</dbReference>
<evidence type="ECO:0000256" key="7">
    <source>
        <dbReference type="ARBA" id="ARBA00023136"/>
    </source>
</evidence>
<dbReference type="EMBL" id="SMRU01000022">
    <property type="protein sequence ID" value="TDF92650.1"/>
    <property type="molecule type" value="Genomic_DNA"/>
</dbReference>
<keyword evidence="10" id="KW-1185">Reference proteome</keyword>
<organism evidence="9 10">
    <name type="scientific">Arthrobacter terricola</name>
    <dbReference type="NCBI Taxonomy" id="2547396"/>
    <lineage>
        <taxon>Bacteria</taxon>
        <taxon>Bacillati</taxon>
        <taxon>Actinomycetota</taxon>
        <taxon>Actinomycetes</taxon>
        <taxon>Micrococcales</taxon>
        <taxon>Micrococcaceae</taxon>
        <taxon>Arthrobacter</taxon>
    </lineage>
</organism>
<evidence type="ECO:0000256" key="6">
    <source>
        <dbReference type="ARBA" id="ARBA00022989"/>
    </source>
</evidence>
<sequence>MEDVNHTAIVSAPPTHPIKAGIKDSFAAGLGMFPLGIAFGLLVVQSGLPWWVAPALSISGFAGSLELLLIGMMTAMTPLATVALTTLLVNFRHVFYSFTFPLHVVKSPLAKTYSMYALIDEAYAVTAASKGNWNSQRLISMQVAFQAYWVGGGLTGLAVAAVLPIRIEGLEFALCALFVTLTLDAVKSRKELPSLVLGAASYTAAVLFMPNAALFAGLVMFVFLLVARHFFFGRKTASTPTGEDHA</sequence>
<evidence type="ECO:0000313" key="9">
    <source>
        <dbReference type="EMBL" id="TDF92650.1"/>
    </source>
</evidence>
<evidence type="ECO:0000256" key="4">
    <source>
        <dbReference type="ARBA" id="ARBA00022475"/>
    </source>
</evidence>
<evidence type="ECO:0000256" key="3">
    <source>
        <dbReference type="ARBA" id="ARBA00022448"/>
    </source>
</evidence>
<evidence type="ECO:0000256" key="1">
    <source>
        <dbReference type="ARBA" id="ARBA00004651"/>
    </source>
</evidence>
<evidence type="ECO:0000256" key="8">
    <source>
        <dbReference type="SAM" id="Phobius"/>
    </source>
</evidence>
<feature type="transmembrane region" description="Helical" evidence="8">
    <location>
        <begin position="79"/>
        <end position="98"/>
    </location>
</feature>
<dbReference type="GO" id="GO:0005886">
    <property type="term" value="C:plasma membrane"/>
    <property type="evidence" value="ECO:0007669"/>
    <property type="project" value="UniProtKB-SubCell"/>
</dbReference>
<keyword evidence="7 8" id="KW-0472">Membrane</keyword>
<dbReference type="RefSeq" id="WP_133205518.1">
    <property type="nucleotide sequence ID" value="NZ_SMRU01000022.1"/>
</dbReference>
<comment type="similarity">
    <text evidence="2">Belongs to the AzlC family.</text>
</comment>
<comment type="caution">
    <text evidence="9">The sequence shown here is derived from an EMBL/GenBank/DDBJ whole genome shotgun (WGS) entry which is preliminary data.</text>
</comment>
<accession>A0A4R5KEU0</accession>
<dbReference type="InterPro" id="IPR011606">
    <property type="entry name" value="Brnchd-chn_aa_trnsp_permease"/>
</dbReference>
<feature type="transmembrane region" description="Helical" evidence="8">
    <location>
        <begin position="143"/>
        <end position="163"/>
    </location>
</feature>
<keyword evidence="3" id="KW-0813">Transport</keyword>
<dbReference type="PANTHER" id="PTHR34979:SF1">
    <property type="entry name" value="INNER MEMBRANE PROTEIN YGAZ"/>
    <property type="match status" value="1"/>
</dbReference>
<comment type="subcellular location">
    <subcellularLocation>
        <location evidence="1">Cell membrane</location>
        <topology evidence="1">Multi-pass membrane protein</topology>
    </subcellularLocation>
</comment>
<protein>
    <submittedName>
        <fullName evidence="9">Branched-chain amino acid ABC transporter permease</fullName>
    </submittedName>
</protein>
<feature type="transmembrane region" description="Helical" evidence="8">
    <location>
        <begin position="26"/>
        <end position="44"/>
    </location>
</feature>
<dbReference type="OrthoDB" id="3181706at2"/>
<feature type="transmembrane region" description="Helical" evidence="8">
    <location>
        <begin position="199"/>
        <end position="226"/>
    </location>
</feature>
<evidence type="ECO:0000256" key="5">
    <source>
        <dbReference type="ARBA" id="ARBA00022692"/>
    </source>
</evidence>
<keyword evidence="5 8" id="KW-0812">Transmembrane</keyword>
<gene>
    <name evidence="9" type="ORF">E1809_17475</name>
</gene>
<dbReference type="Pfam" id="PF03591">
    <property type="entry name" value="AzlC"/>
    <property type="match status" value="1"/>
</dbReference>
<reference evidence="9 10" key="1">
    <citation type="submission" date="2019-03" db="EMBL/GenBank/DDBJ databases">
        <title>Whole genome sequence of Arthrobacter sp JH1-1.</title>
        <authorList>
            <person name="Trinh H.N."/>
        </authorList>
    </citation>
    <scope>NUCLEOTIDE SEQUENCE [LARGE SCALE GENOMIC DNA]</scope>
    <source>
        <strain evidence="9 10">JH1-1</strain>
    </source>
</reference>
<keyword evidence="6 8" id="KW-1133">Transmembrane helix</keyword>
<evidence type="ECO:0000313" key="10">
    <source>
        <dbReference type="Proteomes" id="UP000295511"/>
    </source>
</evidence>
<name>A0A4R5KEU0_9MICC</name>
<dbReference type="GO" id="GO:1903785">
    <property type="term" value="P:L-valine transmembrane transport"/>
    <property type="evidence" value="ECO:0007669"/>
    <property type="project" value="TreeGrafter"/>
</dbReference>
<keyword evidence="4" id="KW-1003">Cell membrane</keyword>
<dbReference type="AlphaFoldDB" id="A0A4R5KEU0"/>
<evidence type="ECO:0000256" key="2">
    <source>
        <dbReference type="ARBA" id="ARBA00010735"/>
    </source>
</evidence>
<dbReference type="Proteomes" id="UP000295511">
    <property type="component" value="Unassembled WGS sequence"/>
</dbReference>
<proteinExistence type="inferred from homology"/>